<reference evidence="1" key="1">
    <citation type="submission" date="2022-08" db="EMBL/GenBank/DDBJ databases">
        <authorList>
            <person name="Kallberg Y."/>
            <person name="Tangrot J."/>
            <person name="Rosling A."/>
        </authorList>
    </citation>
    <scope>NUCLEOTIDE SEQUENCE</scope>
    <source>
        <strain evidence="1">Wild A</strain>
    </source>
</reference>
<comment type="caution">
    <text evidence="1">The sequence shown here is derived from an EMBL/GenBank/DDBJ whole genome shotgun (WGS) entry which is preliminary data.</text>
</comment>
<keyword evidence="2" id="KW-1185">Reference proteome</keyword>
<evidence type="ECO:0000313" key="2">
    <source>
        <dbReference type="Proteomes" id="UP001153678"/>
    </source>
</evidence>
<organism evidence="1 2">
    <name type="scientific">Funneliformis geosporum</name>
    <dbReference type="NCBI Taxonomy" id="1117311"/>
    <lineage>
        <taxon>Eukaryota</taxon>
        <taxon>Fungi</taxon>
        <taxon>Fungi incertae sedis</taxon>
        <taxon>Mucoromycota</taxon>
        <taxon>Glomeromycotina</taxon>
        <taxon>Glomeromycetes</taxon>
        <taxon>Glomerales</taxon>
        <taxon>Glomeraceae</taxon>
        <taxon>Funneliformis</taxon>
    </lineage>
</organism>
<dbReference type="Proteomes" id="UP001153678">
    <property type="component" value="Unassembled WGS sequence"/>
</dbReference>
<protein>
    <submittedName>
        <fullName evidence="1">11551_t:CDS:1</fullName>
    </submittedName>
</protein>
<evidence type="ECO:0000313" key="1">
    <source>
        <dbReference type="EMBL" id="CAI2175131.1"/>
    </source>
</evidence>
<dbReference type="AlphaFoldDB" id="A0A9W4SN29"/>
<gene>
    <name evidence="1" type="ORF">FWILDA_LOCUS6939</name>
</gene>
<sequence length="109" mass="12671">MLIETIGPLKKKNLTLHEFKISEAESANESSDKDSVLWYTEELENIAKETLQLLMYSVKSIIPSKRSLCYLGNSFRIQRKRKAKEKNVAVEHKKKNTDFFNFTSTKKLT</sequence>
<name>A0A9W4SN29_9GLOM</name>
<dbReference type="EMBL" id="CAMKVN010001313">
    <property type="protein sequence ID" value="CAI2175131.1"/>
    <property type="molecule type" value="Genomic_DNA"/>
</dbReference>
<accession>A0A9W4SN29</accession>
<proteinExistence type="predicted"/>